<evidence type="ECO:0000313" key="1">
    <source>
        <dbReference type="EMBL" id="KAK6747593.1"/>
    </source>
</evidence>
<proteinExistence type="predicted"/>
<comment type="caution">
    <text evidence="1">The sequence shown here is derived from an EMBL/GenBank/DDBJ whole genome shotgun (WGS) entry which is preliminary data.</text>
</comment>
<keyword evidence="2" id="KW-1185">Reference proteome</keyword>
<dbReference type="EMBL" id="JAVFWL010000004">
    <property type="protein sequence ID" value="KAK6747593.1"/>
    <property type="molecule type" value="Genomic_DNA"/>
</dbReference>
<organism evidence="1 2">
    <name type="scientific">Necator americanus</name>
    <name type="common">Human hookworm</name>
    <dbReference type="NCBI Taxonomy" id="51031"/>
    <lineage>
        <taxon>Eukaryota</taxon>
        <taxon>Metazoa</taxon>
        <taxon>Ecdysozoa</taxon>
        <taxon>Nematoda</taxon>
        <taxon>Chromadorea</taxon>
        <taxon>Rhabditida</taxon>
        <taxon>Rhabditina</taxon>
        <taxon>Rhabditomorpha</taxon>
        <taxon>Strongyloidea</taxon>
        <taxon>Ancylostomatidae</taxon>
        <taxon>Bunostominae</taxon>
        <taxon>Necator</taxon>
    </lineage>
</organism>
<protein>
    <submittedName>
        <fullName evidence="1">Uncharacterized protein</fullName>
    </submittedName>
</protein>
<dbReference type="Proteomes" id="UP001303046">
    <property type="component" value="Unassembled WGS sequence"/>
</dbReference>
<evidence type="ECO:0000313" key="2">
    <source>
        <dbReference type="Proteomes" id="UP001303046"/>
    </source>
</evidence>
<reference evidence="1 2" key="1">
    <citation type="submission" date="2023-08" db="EMBL/GenBank/DDBJ databases">
        <title>A Necator americanus chromosomal reference genome.</title>
        <authorList>
            <person name="Ilik V."/>
            <person name="Petrzelkova K.J."/>
            <person name="Pardy F."/>
            <person name="Fuh T."/>
            <person name="Niatou-Singa F.S."/>
            <person name="Gouil Q."/>
            <person name="Baker L."/>
            <person name="Ritchie M.E."/>
            <person name="Jex A.R."/>
            <person name="Gazzola D."/>
            <person name="Li H."/>
            <person name="Toshio Fujiwara R."/>
            <person name="Zhan B."/>
            <person name="Aroian R.V."/>
            <person name="Pafco B."/>
            <person name="Schwarz E.M."/>
        </authorList>
    </citation>
    <scope>NUCLEOTIDE SEQUENCE [LARGE SCALE GENOMIC DNA]</scope>
    <source>
        <strain evidence="1 2">Aroian</strain>
        <tissue evidence="1">Whole animal</tissue>
    </source>
</reference>
<accession>A0ABR1DC56</accession>
<gene>
    <name evidence="1" type="primary">Necator_chrIV.g13949</name>
    <name evidence="1" type="ORF">RB195_000657</name>
</gene>
<name>A0ABR1DC56_NECAM</name>
<sequence>MLAGRKRRLLTEVLKEDLRTRGAADGLLETYLLADYGMATDEWISVRALVEDRTGKALIPIMRTNAGQRRV</sequence>